<dbReference type="GeneID" id="300252424"/>
<feature type="domain" description="DUF7979" evidence="2">
    <location>
        <begin position="19"/>
        <end position="76"/>
    </location>
</feature>
<organism evidence="4 7">
    <name type="scientific">Haloferax volcanii</name>
    <name type="common">Halobacterium volcanii</name>
    <dbReference type="NCBI Taxonomy" id="2246"/>
    <lineage>
        <taxon>Archaea</taxon>
        <taxon>Methanobacteriati</taxon>
        <taxon>Methanobacteriota</taxon>
        <taxon>Stenosarchaea group</taxon>
        <taxon>Halobacteria</taxon>
        <taxon>Halobacteriales</taxon>
        <taxon>Haloferacaceae</taxon>
        <taxon>Haloferax</taxon>
    </lineage>
</organism>
<proteinExistence type="predicted"/>
<sequence>MSSKDGQPPSSPDATAPPTVAPVSDVPPGVRVHHFDELSERTQRALATATPAGTLDIDTTTSRLSRGDIVVFTDYVRVK</sequence>
<evidence type="ECO:0000313" key="7">
    <source>
        <dbReference type="Proteomes" id="UP000465667"/>
    </source>
</evidence>
<evidence type="ECO:0000313" key="3">
    <source>
        <dbReference type="EMBL" id="NLV03928.1"/>
    </source>
</evidence>
<dbReference type="Proteomes" id="UP000465667">
    <property type="component" value="Chromosome"/>
</dbReference>
<gene>
    <name evidence="5" type="ORF">FQA18_07835</name>
    <name evidence="4" type="ORF">G3A49_14945</name>
    <name evidence="3" type="ORF">GOC85_15285</name>
</gene>
<reference evidence="4 7" key="3">
    <citation type="submission" date="2020-02" db="EMBL/GenBank/DDBJ databases">
        <title>Whole genome sequence of Haloferax alexandrinus pws1.</title>
        <authorList>
            <person name="Verma D.K."/>
            <person name="Gopal K."/>
            <person name="Prasad E.S."/>
        </authorList>
    </citation>
    <scope>NUCLEOTIDE SEQUENCE [LARGE SCALE GENOMIC DNA]</scope>
    <source>
        <strain evidence="7">wsp1</strain>
        <strain evidence="4">Wsp1</strain>
    </source>
</reference>
<dbReference type="KEGG" id="hale:G3A49_14945"/>
<protein>
    <recommendedName>
        <fullName evidence="2">DUF7979 domain-containing protein</fullName>
    </recommendedName>
</protein>
<dbReference type="EMBL" id="WOWC01000001">
    <property type="protein sequence ID" value="NLV03928.1"/>
    <property type="molecule type" value="Genomic_DNA"/>
</dbReference>
<evidence type="ECO:0000313" key="4">
    <source>
        <dbReference type="EMBL" id="QIB76605.1"/>
    </source>
</evidence>
<name>A0A6C0UM87_HALVO</name>
<dbReference type="RefSeq" id="WP_144858646.1">
    <property type="nucleotide sequence ID" value="NZ_CP048738.1"/>
</dbReference>
<evidence type="ECO:0000256" key="1">
    <source>
        <dbReference type="SAM" id="MobiDB-lite"/>
    </source>
</evidence>
<dbReference type="EMBL" id="CP048738">
    <property type="protein sequence ID" value="QIB76605.1"/>
    <property type="molecule type" value="Genomic_DNA"/>
</dbReference>
<reference evidence="3" key="2">
    <citation type="submission" date="2019-12" db="EMBL/GenBank/DDBJ databases">
        <title>Haloferax alexandrinus strain pws11.</title>
        <authorList>
            <person name="Verma D.K."/>
            <person name="Gopal K."/>
            <person name="Prasad E.S."/>
        </authorList>
    </citation>
    <scope>NUCLEOTIDE SEQUENCE</scope>
    <source>
        <strain evidence="3">Pws11</strain>
    </source>
</reference>
<dbReference type="AlphaFoldDB" id="A0A6C0UM87"/>
<dbReference type="Proteomes" id="UP000619835">
    <property type="component" value="Unassembled WGS sequence"/>
</dbReference>
<feature type="compositionally biased region" description="Low complexity" evidence="1">
    <location>
        <begin position="12"/>
        <end position="28"/>
    </location>
</feature>
<dbReference type="InterPro" id="IPR058285">
    <property type="entry name" value="DUF7979"/>
</dbReference>
<reference evidence="5 6" key="1">
    <citation type="submission" date="2019-07" db="EMBL/GenBank/DDBJ databases">
        <title>Draft genome sequence of Haloferax volcanii SS0101, isolated from salt farm in Samut Sakhon, Thailand.</title>
        <authorList>
            <person name="Wanthongcharoen S."/>
            <person name="Yamprayoonswat W."/>
            <person name="Ruangsuj P."/>
            <person name="Thongpramul N."/>
            <person name="Jumpathong W."/>
            <person name="Sittihan S."/>
            <person name="Kanjanavas P."/>
            <person name="Yasawong M."/>
        </authorList>
    </citation>
    <scope>NUCLEOTIDE SEQUENCE [LARGE SCALE GENOMIC DNA]</scope>
    <source>
        <strain evidence="5 6">SS0101</strain>
    </source>
</reference>
<feature type="region of interest" description="Disordered" evidence="1">
    <location>
        <begin position="1"/>
        <end position="29"/>
    </location>
</feature>
<dbReference type="Proteomes" id="UP000320212">
    <property type="component" value="Unassembled WGS sequence"/>
</dbReference>
<evidence type="ECO:0000313" key="6">
    <source>
        <dbReference type="Proteomes" id="UP000320212"/>
    </source>
</evidence>
<accession>A0A6C0UM87</accession>
<evidence type="ECO:0000259" key="2">
    <source>
        <dbReference type="Pfam" id="PF25934"/>
    </source>
</evidence>
<dbReference type="EMBL" id="VMTR01000040">
    <property type="protein sequence ID" value="TVT95166.1"/>
    <property type="molecule type" value="Genomic_DNA"/>
</dbReference>
<evidence type="ECO:0000313" key="5">
    <source>
        <dbReference type="EMBL" id="TVT95166.1"/>
    </source>
</evidence>
<accession>A0A558GBQ0</accession>
<dbReference type="Pfam" id="PF25934">
    <property type="entry name" value="DUF7979"/>
    <property type="match status" value="1"/>
</dbReference>